<dbReference type="InterPro" id="IPR039764">
    <property type="entry name" value="HABP4/SERBP1-like"/>
</dbReference>
<feature type="region of interest" description="Disordered" evidence="9">
    <location>
        <begin position="149"/>
        <end position="294"/>
    </location>
</feature>
<feature type="compositionally biased region" description="Basic and acidic residues" evidence="9">
    <location>
        <begin position="42"/>
        <end position="56"/>
    </location>
</feature>
<dbReference type="PANTHER" id="PTHR12299">
    <property type="entry name" value="HYALURONIC ACID-BINDING PROTEIN 4"/>
    <property type="match status" value="1"/>
</dbReference>
<dbReference type="RefSeq" id="XP_054842190.1">
    <property type="nucleotide sequence ID" value="XM_054986215.1"/>
</dbReference>
<evidence type="ECO:0000256" key="3">
    <source>
        <dbReference type="ARBA" id="ARBA00004408"/>
    </source>
</evidence>
<gene>
    <name evidence="12" type="primary">HABP4</name>
</gene>
<feature type="compositionally biased region" description="Basic and acidic residues" evidence="9">
    <location>
        <begin position="76"/>
        <end position="86"/>
    </location>
</feature>
<dbReference type="Pfam" id="PF04774">
    <property type="entry name" value="HABP4_PAI-RBP1"/>
    <property type="match status" value="1"/>
</dbReference>
<keyword evidence="6" id="KW-0810">Translation regulation</keyword>
<evidence type="ECO:0000313" key="12">
    <source>
        <dbReference type="RefSeq" id="XP_054842190.1"/>
    </source>
</evidence>
<feature type="compositionally biased region" description="Basic and acidic residues" evidence="9">
    <location>
        <begin position="116"/>
        <end position="132"/>
    </location>
</feature>
<dbReference type="AlphaFoldDB" id="A0AA97JQA9"/>
<reference evidence="12" key="1">
    <citation type="submission" date="2025-08" db="UniProtKB">
        <authorList>
            <consortium name="RefSeq"/>
        </authorList>
    </citation>
    <scope>IDENTIFICATION</scope>
    <source>
        <tissue evidence="12">Blood</tissue>
    </source>
</reference>
<dbReference type="GO" id="GO:0010494">
    <property type="term" value="C:cytoplasmic stress granule"/>
    <property type="evidence" value="ECO:0007669"/>
    <property type="project" value="UniProtKB-SubCell"/>
</dbReference>
<evidence type="ECO:0000259" key="10">
    <source>
        <dbReference type="SMART" id="SM01233"/>
    </source>
</evidence>
<dbReference type="InterPro" id="IPR006861">
    <property type="entry name" value="HABP4_PAIRBP1-bd"/>
</dbReference>
<feature type="region of interest" description="Disordered" evidence="9">
    <location>
        <begin position="42"/>
        <end position="132"/>
    </location>
</feature>
<accession>A0AA97JQA9</accession>
<dbReference type="InterPro" id="IPR032381">
    <property type="entry name" value="IHABP4_N"/>
</dbReference>
<evidence type="ECO:0000256" key="2">
    <source>
        <dbReference type="ARBA" id="ARBA00004324"/>
    </source>
</evidence>
<feature type="compositionally biased region" description="Basic and acidic residues" evidence="9">
    <location>
        <begin position="149"/>
        <end position="159"/>
    </location>
</feature>
<feature type="domain" description="Hyaluronan/mRNA-binding protein" evidence="10">
    <location>
        <begin position="189"/>
        <end position="294"/>
    </location>
</feature>
<dbReference type="CTD" id="22927"/>
<evidence type="ECO:0000256" key="7">
    <source>
        <dbReference type="ARBA" id="ARBA00023242"/>
    </source>
</evidence>
<keyword evidence="5" id="KW-0963">Cytoplasm</keyword>
<name>A0AA97JQA9_EUBMA</name>
<dbReference type="KEGG" id="emc:129334266"/>
<evidence type="ECO:0000256" key="9">
    <source>
        <dbReference type="SAM" id="MobiDB-lite"/>
    </source>
</evidence>
<comment type="subcellular location">
    <subcellularLocation>
        <location evidence="1">Cytoplasm</location>
        <location evidence="1">Stress granule</location>
    </subcellularLocation>
    <subcellularLocation>
        <location evidence="2">Nucleus speckle</location>
    </subcellularLocation>
    <subcellularLocation>
        <location evidence="3">Nucleus</location>
        <location evidence="3">Cajal body</location>
    </subcellularLocation>
    <subcellularLocation>
        <location evidence="4">Nucleus</location>
        <location evidence="4">Nucleolus</location>
    </subcellularLocation>
</comment>
<evidence type="ECO:0000256" key="1">
    <source>
        <dbReference type="ARBA" id="ARBA00004210"/>
    </source>
</evidence>
<comment type="similarity">
    <text evidence="8">Belongs to the SERBP1-HABP4 family.</text>
</comment>
<dbReference type="GO" id="GO:0016607">
    <property type="term" value="C:nuclear speck"/>
    <property type="evidence" value="ECO:0007669"/>
    <property type="project" value="UniProtKB-SubCell"/>
</dbReference>
<protein>
    <submittedName>
        <fullName evidence="12">Intracellular hyaluronan-binding protein 4</fullName>
    </submittedName>
</protein>
<evidence type="ECO:0000256" key="6">
    <source>
        <dbReference type="ARBA" id="ARBA00022845"/>
    </source>
</evidence>
<dbReference type="PANTHER" id="PTHR12299:SF30">
    <property type="entry name" value="INTRACELLULAR HYALURONAN-BINDING PROTEIN 4"/>
    <property type="match status" value="1"/>
</dbReference>
<proteinExistence type="inferred from homology"/>
<organism evidence="11 12">
    <name type="scientific">Eublepharis macularius</name>
    <name type="common">Leopard gecko</name>
    <name type="synonym">Cyrtodactylus macularius</name>
    <dbReference type="NCBI Taxonomy" id="481883"/>
    <lineage>
        <taxon>Eukaryota</taxon>
        <taxon>Metazoa</taxon>
        <taxon>Chordata</taxon>
        <taxon>Craniata</taxon>
        <taxon>Vertebrata</taxon>
        <taxon>Euteleostomi</taxon>
        <taxon>Lepidosauria</taxon>
        <taxon>Squamata</taxon>
        <taxon>Bifurcata</taxon>
        <taxon>Gekkota</taxon>
        <taxon>Eublepharidae</taxon>
        <taxon>Eublepharinae</taxon>
        <taxon>Eublepharis</taxon>
    </lineage>
</organism>
<dbReference type="Proteomes" id="UP001190640">
    <property type="component" value="Chromosome 8"/>
</dbReference>
<evidence type="ECO:0000256" key="8">
    <source>
        <dbReference type="ARBA" id="ARBA00035118"/>
    </source>
</evidence>
<dbReference type="GeneID" id="129334266"/>
<dbReference type="GO" id="GO:0033120">
    <property type="term" value="P:positive regulation of RNA splicing"/>
    <property type="evidence" value="ECO:0007669"/>
    <property type="project" value="TreeGrafter"/>
</dbReference>
<evidence type="ECO:0000256" key="5">
    <source>
        <dbReference type="ARBA" id="ARBA00022490"/>
    </source>
</evidence>
<keyword evidence="7" id="KW-0539">Nucleus</keyword>
<feature type="compositionally biased region" description="Basic and acidic residues" evidence="9">
    <location>
        <begin position="271"/>
        <end position="292"/>
    </location>
</feature>
<dbReference type="Pfam" id="PF16174">
    <property type="entry name" value="IHABP4_N"/>
    <property type="match status" value="1"/>
</dbReference>
<sequence length="390" mass="43679">MKGVLASPVAAATMQETFGCAIANRFHQLLDDESDPFDILREAEKRKQQSKKREEAALSVCRKPGPGGAAASAAVAKRESQKERKSSQLLQLESPPALGQKRAPKRGEQQGWNDNRGTEIKQDKAEWRPFREYRPHEMERQAEFILDRPIERLDRERPMRGRGGGRGGMRGRGRGGGTNRTFNGFDQRGKREFERQSGSDKTGIRAEDKKSGGGAHNWGAVKDDLSEMEQTAPVEETAEPEEHPGAPEGESPTKIAEREPVEEIVQEMSLDEWKNLQEQSRPKPDFNIRKPETPVPSKAVVIHKSKYRDDDVLKEDFEDDSHFFRKAANDITSQLDINFGNLPRPGRGARGARGGRGRVRRVEDFGPKPEVMMRIAAPNPDDPDDFPALA</sequence>
<evidence type="ECO:0000313" key="11">
    <source>
        <dbReference type="Proteomes" id="UP001190640"/>
    </source>
</evidence>
<dbReference type="GO" id="GO:0045948">
    <property type="term" value="P:positive regulation of translational initiation"/>
    <property type="evidence" value="ECO:0007669"/>
    <property type="project" value="TreeGrafter"/>
</dbReference>
<dbReference type="GO" id="GO:0003723">
    <property type="term" value="F:RNA binding"/>
    <property type="evidence" value="ECO:0007669"/>
    <property type="project" value="InterPro"/>
</dbReference>
<dbReference type="GO" id="GO:0005730">
    <property type="term" value="C:nucleolus"/>
    <property type="evidence" value="ECO:0007669"/>
    <property type="project" value="UniProtKB-SubCell"/>
</dbReference>
<dbReference type="GO" id="GO:0015030">
    <property type="term" value="C:Cajal body"/>
    <property type="evidence" value="ECO:0007669"/>
    <property type="project" value="UniProtKB-SubCell"/>
</dbReference>
<feature type="compositionally biased region" description="Gly residues" evidence="9">
    <location>
        <begin position="161"/>
        <end position="178"/>
    </location>
</feature>
<evidence type="ECO:0000256" key="4">
    <source>
        <dbReference type="ARBA" id="ARBA00004604"/>
    </source>
</evidence>
<keyword evidence="11" id="KW-1185">Reference proteome</keyword>
<dbReference type="SMART" id="SM01233">
    <property type="entry name" value="HABP4_PAI-RBP1"/>
    <property type="match status" value="1"/>
</dbReference>
<feature type="compositionally biased region" description="Basic and acidic residues" evidence="9">
    <location>
        <begin position="187"/>
        <end position="211"/>
    </location>
</feature>